<dbReference type="Proteomes" id="UP000054735">
    <property type="component" value="Unassembled WGS sequence"/>
</dbReference>
<comment type="cofactor">
    <cofactor evidence="1 11">
        <name>Fe cation</name>
        <dbReference type="ChEBI" id="CHEBI:24875"/>
    </cofactor>
</comment>
<dbReference type="Pfam" id="PF04209">
    <property type="entry name" value="HgmA_C"/>
    <property type="match status" value="1"/>
</dbReference>
<evidence type="ECO:0000313" key="15">
    <source>
        <dbReference type="EMBL" id="STX31517.1"/>
    </source>
</evidence>
<evidence type="ECO:0000256" key="5">
    <source>
        <dbReference type="ARBA" id="ARBA00022964"/>
    </source>
</evidence>
<dbReference type="PANTHER" id="PTHR11056">
    <property type="entry name" value="HOMOGENTISATE 1,2-DIOXYGENASE"/>
    <property type="match status" value="1"/>
</dbReference>
<dbReference type="InterPro" id="IPR005708">
    <property type="entry name" value="Homogentis_dOase"/>
</dbReference>
<keyword evidence="8" id="KW-0585">Phenylalanine catabolism</keyword>
<feature type="domain" description="Homogentisate 1,2-dioxygenase C-terminal" evidence="12">
    <location>
        <begin position="263"/>
        <end position="411"/>
    </location>
</feature>
<dbReference type="RefSeq" id="WP_058522855.1">
    <property type="nucleotide sequence ID" value="NZ_CAAAHV010000005.1"/>
</dbReference>
<evidence type="ECO:0000256" key="10">
    <source>
        <dbReference type="PIRSR" id="PIRSR605708-1"/>
    </source>
</evidence>
<dbReference type="SUPFAM" id="SSF51182">
    <property type="entry name" value="RmlC-like cupins"/>
    <property type="match status" value="1"/>
</dbReference>
<evidence type="ECO:0000259" key="13">
    <source>
        <dbReference type="Pfam" id="PF20510"/>
    </source>
</evidence>
<dbReference type="InterPro" id="IPR046451">
    <property type="entry name" value="HgmA_C"/>
</dbReference>
<keyword evidence="3 11" id="KW-0479">Metal-binding</keyword>
<dbReference type="Pfam" id="PF20510">
    <property type="entry name" value="HgmA_N"/>
    <property type="match status" value="1"/>
</dbReference>
<accession>A0A378I8H2</accession>
<dbReference type="FunFam" id="2.60.120.10:FF:000034">
    <property type="entry name" value="Homogentisate 1,2-dioxygenase"/>
    <property type="match status" value="1"/>
</dbReference>
<dbReference type="EC" id="1.13.11.5" evidence="9"/>
<keyword evidence="7 11" id="KW-0408">Iron</keyword>
<evidence type="ECO:0000256" key="3">
    <source>
        <dbReference type="ARBA" id="ARBA00022723"/>
    </source>
</evidence>
<keyword evidence="6 15" id="KW-0560">Oxidoreductase</keyword>
<dbReference type="EMBL" id="UGNW01000001">
    <property type="protein sequence ID" value="STX31517.1"/>
    <property type="molecule type" value="Genomic_DNA"/>
</dbReference>
<evidence type="ECO:0000256" key="4">
    <source>
        <dbReference type="ARBA" id="ARBA00022878"/>
    </source>
</evidence>
<reference evidence="15 17" key="2">
    <citation type="submission" date="2018-06" db="EMBL/GenBank/DDBJ databases">
        <authorList>
            <consortium name="Pathogen Informatics"/>
            <person name="Doyle S."/>
        </authorList>
    </citation>
    <scope>NUCLEOTIDE SEQUENCE [LARGE SCALE GENOMIC DNA]</scope>
    <source>
        <strain evidence="15 17">NCTC12437</strain>
    </source>
</reference>
<feature type="binding site" evidence="11">
    <location>
        <position position="353"/>
    </location>
    <ligand>
        <name>homogentisate</name>
        <dbReference type="ChEBI" id="CHEBI:16169"/>
    </ligand>
</feature>
<dbReference type="GO" id="GO:0006559">
    <property type="term" value="P:L-phenylalanine catabolic process"/>
    <property type="evidence" value="ECO:0007669"/>
    <property type="project" value="UniProtKB-UniRule"/>
</dbReference>
<dbReference type="GO" id="GO:0004411">
    <property type="term" value="F:homogentisate 1,2-dioxygenase activity"/>
    <property type="evidence" value="ECO:0007669"/>
    <property type="project" value="UniProtKB-UniRule"/>
</dbReference>
<dbReference type="STRING" id="28083.Lbir_0747"/>
<dbReference type="InterPro" id="IPR014710">
    <property type="entry name" value="RmlC-like_jellyroll"/>
</dbReference>
<evidence type="ECO:0000256" key="2">
    <source>
        <dbReference type="ARBA" id="ARBA00007757"/>
    </source>
</evidence>
<dbReference type="InterPro" id="IPR011051">
    <property type="entry name" value="RmlC_Cupin_sf"/>
</dbReference>
<dbReference type="InterPro" id="IPR046452">
    <property type="entry name" value="HgmA_N"/>
</dbReference>
<feature type="binding site" evidence="11">
    <location>
        <position position="332"/>
    </location>
    <ligand>
        <name>homogentisate</name>
        <dbReference type="ChEBI" id="CHEBI:16169"/>
    </ligand>
</feature>
<evidence type="ECO:0000313" key="16">
    <source>
        <dbReference type="Proteomes" id="UP000054735"/>
    </source>
</evidence>
<dbReference type="Gene3D" id="2.60.120.10">
    <property type="entry name" value="Jelly Rolls"/>
    <property type="match status" value="1"/>
</dbReference>
<feature type="binding site" evidence="11">
    <location>
        <position position="353"/>
    </location>
    <ligand>
        <name>Fe cation</name>
        <dbReference type="ChEBI" id="CHEBI:24875"/>
    </ligand>
</feature>
<dbReference type="EMBL" id="LNXT01000008">
    <property type="protein sequence ID" value="KTC74714.1"/>
    <property type="molecule type" value="Genomic_DNA"/>
</dbReference>
<dbReference type="PANTHER" id="PTHR11056:SF0">
    <property type="entry name" value="HOMOGENTISATE 1,2-DIOXYGENASE"/>
    <property type="match status" value="1"/>
</dbReference>
<sequence>MYLSGFGNHHQTEAISGALPDKQNSPQECAYGLYAEQLSGSAFTKARASNLHSWLYKTAPSVKQHDYVPYKTDKLIDLLEFQAPNPYRWSPLSAPQFEVDFVDGLFPLAGSSMVNAWIYQCTQSMIKRYFTNHDGELLFVPYEGTLLLLTEFGRLEIQPGQIAVIPRGVKFRVELKSESASGYLCENAGSPLTLPQLGVIGANSLANPRHFLYPVAAFESPDFEVTIICKFQNRLWSALCDYSPLNVVAWHGNLAPYSYDLSLFNTINTVSFDHPDPSIFTVLTSESDTPGVANLDFVIFPPRWMVAEHSFRPPYFHRNIMNELMGLIRGEYDAKKSGFLPGGVSIHNCMSSHGPDTESYLQAISADLKPVRYENTLAFMFETRDIWRVSGQAMQHPGRQRDYSKCWQDFSVRVINQ</sequence>
<feature type="binding site" evidence="11">
    <location>
        <position position="317"/>
    </location>
    <ligand>
        <name>Fe cation</name>
        <dbReference type="ChEBI" id="CHEBI:24875"/>
    </ligand>
</feature>
<dbReference type="GO" id="GO:0046872">
    <property type="term" value="F:metal ion binding"/>
    <property type="evidence" value="ECO:0007669"/>
    <property type="project" value="UniProtKB-KW"/>
</dbReference>
<keyword evidence="16" id="KW-1185">Reference proteome</keyword>
<dbReference type="GO" id="GO:0005737">
    <property type="term" value="C:cytoplasm"/>
    <property type="evidence" value="ECO:0007669"/>
    <property type="project" value="TreeGrafter"/>
</dbReference>
<evidence type="ECO:0000256" key="8">
    <source>
        <dbReference type="ARBA" id="ARBA00023232"/>
    </source>
</evidence>
<comment type="similarity">
    <text evidence="2">Belongs to the homogentisate dioxygenase family.</text>
</comment>
<feature type="binding site" evidence="11">
    <location>
        <position position="323"/>
    </location>
    <ligand>
        <name>Fe cation</name>
        <dbReference type="ChEBI" id="CHEBI:24875"/>
    </ligand>
</feature>
<keyword evidence="5 15" id="KW-0223">Dioxygenase</keyword>
<reference evidence="14 16" key="1">
    <citation type="submission" date="2015-11" db="EMBL/GenBank/DDBJ databases">
        <title>Genomic analysis of 38 Legionella species identifies large and diverse effector repertoires.</title>
        <authorList>
            <person name="Burstein D."/>
            <person name="Amaro F."/>
            <person name="Zusman T."/>
            <person name="Lifshitz Z."/>
            <person name="Cohen O."/>
            <person name="Gilbert J.A."/>
            <person name="Pupko T."/>
            <person name="Shuman H.A."/>
            <person name="Segal G."/>
        </authorList>
    </citation>
    <scope>NUCLEOTIDE SEQUENCE [LARGE SCALE GENOMIC DNA]</scope>
    <source>
        <strain evidence="14 16">CDC#1407-AL-14</strain>
    </source>
</reference>
<dbReference type="GO" id="GO:0006572">
    <property type="term" value="P:L-tyrosine catabolic process"/>
    <property type="evidence" value="ECO:0007669"/>
    <property type="project" value="UniProtKB-UniRule"/>
</dbReference>
<feature type="domain" description="Homogentisate 1,2-dioxygenase N-terminal" evidence="13">
    <location>
        <begin position="1"/>
        <end position="261"/>
    </location>
</feature>
<feature type="active site" description="Proton acceptor" evidence="10">
    <location>
        <position position="274"/>
    </location>
</feature>
<dbReference type="Proteomes" id="UP000255066">
    <property type="component" value="Unassembled WGS sequence"/>
</dbReference>
<evidence type="ECO:0000313" key="14">
    <source>
        <dbReference type="EMBL" id="KTC74714.1"/>
    </source>
</evidence>
<protein>
    <recommendedName>
        <fullName evidence="9">Homogentisate 1,2-dioxygenase</fullName>
        <ecNumber evidence="9">1.13.11.5</ecNumber>
    </recommendedName>
</protein>
<keyword evidence="4" id="KW-0828">Tyrosine catabolism</keyword>
<evidence type="ECO:0000313" key="17">
    <source>
        <dbReference type="Proteomes" id="UP000255066"/>
    </source>
</evidence>
<dbReference type="NCBIfam" id="TIGR01015">
    <property type="entry name" value="hmgA"/>
    <property type="match status" value="1"/>
</dbReference>
<evidence type="ECO:0000256" key="11">
    <source>
        <dbReference type="PIRSR" id="PIRSR605708-2"/>
    </source>
</evidence>
<evidence type="ECO:0000256" key="9">
    <source>
        <dbReference type="NCBIfam" id="TIGR01015"/>
    </source>
</evidence>
<proteinExistence type="inferred from homology"/>
<dbReference type="AlphaFoldDB" id="A0A378I8H2"/>
<dbReference type="OrthoDB" id="9811253at2"/>
<evidence type="ECO:0000256" key="7">
    <source>
        <dbReference type="ARBA" id="ARBA00023004"/>
    </source>
</evidence>
<evidence type="ECO:0000256" key="6">
    <source>
        <dbReference type="ARBA" id="ARBA00023002"/>
    </source>
</evidence>
<gene>
    <name evidence="15" type="primary">hmgA</name>
    <name evidence="14" type="ORF">Lbir_0747</name>
    <name evidence="15" type="ORF">NCTC12437_01291</name>
</gene>
<evidence type="ECO:0000259" key="12">
    <source>
        <dbReference type="Pfam" id="PF04209"/>
    </source>
</evidence>
<evidence type="ECO:0000256" key="1">
    <source>
        <dbReference type="ARBA" id="ARBA00001962"/>
    </source>
</evidence>
<name>A0A378I8H2_9GAMM</name>
<organism evidence="15 17">
    <name type="scientific">Legionella birminghamensis</name>
    <dbReference type="NCBI Taxonomy" id="28083"/>
    <lineage>
        <taxon>Bacteria</taxon>
        <taxon>Pseudomonadati</taxon>
        <taxon>Pseudomonadota</taxon>
        <taxon>Gammaproteobacteria</taxon>
        <taxon>Legionellales</taxon>
        <taxon>Legionellaceae</taxon>
        <taxon>Legionella</taxon>
    </lineage>
</organism>
<dbReference type="CDD" id="cd07000">
    <property type="entry name" value="cupin_HGO_N"/>
    <property type="match status" value="1"/>
</dbReference>